<dbReference type="PANTHER" id="PTHR22916">
    <property type="entry name" value="GLYCOSYLTRANSFERASE"/>
    <property type="match status" value="1"/>
</dbReference>
<evidence type="ECO:0000313" key="3">
    <source>
        <dbReference type="Proteomes" id="UP000183077"/>
    </source>
</evidence>
<dbReference type="EMBL" id="FNYS01000022">
    <property type="protein sequence ID" value="SEJ29125.1"/>
    <property type="molecule type" value="Genomic_DNA"/>
</dbReference>
<dbReference type="InterPro" id="IPR029044">
    <property type="entry name" value="Nucleotide-diphossugar_trans"/>
</dbReference>
<gene>
    <name evidence="2" type="ORF">SAMN04488018_12211</name>
</gene>
<dbReference type="Gene3D" id="3.90.550.10">
    <property type="entry name" value="Spore Coat Polysaccharide Biosynthesis Protein SpsA, Chain A"/>
    <property type="match status" value="1"/>
</dbReference>
<dbReference type="InterPro" id="IPR001173">
    <property type="entry name" value="Glyco_trans_2-like"/>
</dbReference>
<proteinExistence type="predicted"/>
<keyword evidence="2" id="KW-0808">Transferase</keyword>
<accession>A0A1H6XX17</accession>
<protein>
    <submittedName>
        <fullName evidence="2">Glycosyl transferase family 2</fullName>
    </submittedName>
</protein>
<reference evidence="2 3" key="1">
    <citation type="submission" date="2016-10" db="EMBL/GenBank/DDBJ databases">
        <authorList>
            <person name="de Groot N.N."/>
        </authorList>
    </citation>
    <scope>NUCLEOTIDE SEQUENCE [LARGE SCALE GENOMIC DNA]</scope>
    <source>
        <strain evidence="2 3">DSM 23048</strain>
    </source>
</reference>
<dbReference type="Proteomes" id="UP000183077">
    <property type="component" value="Unassembled WGS sequence"/>
</dbReference>
<dbReference type="GO" id="GO:0016758">
    <property type="term" value="F:hexosyltransferase activity"/>
    <property type="evidence" value="ECO:0007669"/>
    <property type="project" value="UniProtKB-ARBA"/>
</dbReference>
<evidence type="ECO:0000313" key="2">
    <source>
        <dbReference type="EMBL" id="SEJ29125.1"/>
    </source>
</evidence>
<dbReference type="PANTHER" id="PTHR22916:SF3">
    <property type="entry name" value="UDP-GLCNAC:BETAGAL BETA-1,3-N-ACETYLGLUCOSAMINYLTRANSFERASE-LIKE PROTEIN 1"/>
    <property type="match status" value="1"/>
</dbReference>
<organism evidence="2 3">
    <name type="scientific">Myroides marinus</name>
    <dbReference type="NCBI Taxonomy" id="703342"/>
    <lineage>
        <taxon>Bacteria</taxon>
        <taxon>Pseudomonadati</taxon>
        <taxon>Bacteroidota</taxon>
        <taxon>Flavobacteriia</taxon>
        <taxon>Flavobacteriales</taxon>
        <taxon>Flavobacteriaceae</taxon>
        <taxon>Myroides</taxon>
    </lineage>
</organism>
<dbReference type="SUPFAM" id="SSF53448">
    <property type="entry name" value="Nucleotide-diphospho-sugar transferases"/>
    <property type="match status" value="1"/>
</dbReference>
<dbReference type="GeneID" id="82258349"/>
<dbReference type="Pfam" id="PF00535">
    <property type="entry name" value="Glycos_transf_2"/>
    <property type="match status" value="1"/>
</dbReference>
<dbReference type="RefSeq" id="WP_074747521.1">
    <property type="nucleotide sequence ID" value="NZ_FNYS01000022.1"/>
</dbReference>
<sequence length="346" mass="41216">MKTEPLVSIICLSYNHENYIRECLESLVNQKTDFVYEIIVHDDASLDNSQGIIKEYESNYPDLFKNIYQVENQYSKGPGRVSNIVYQEVSGKYVAFCEGDDYWIDMYKLQKQVDILENDSNVIFSNTNCDIFYQKENVFERRINDINRKSNNFDNVKSTVTVEDILNHRYIVRTATVMLRNEYLRKYFSSEIYSEMQGKVLMGDTPMWAYMVSMPNKKVHYLDISTSVYRRSDNTASNMVVIDKALRFELSCKEMILFFISNKEFQLSNKFKKETIDVYNSLVLRYFLFNSEYKTLFEKYLSSKTKKQLKDLKKDAIIVYIKRTILTVKFRIKNFKEKVFFFLRNK</sequence>
<evidence type="ECO:0000259" key="1">
    <source>
        <dbReference type="Pfam" id="PF00535"/>
    </source>
</evidence>
<dbReference type="AlphaFoldDB" id="A0A1H6XX17"/>
<name>A0A1H6XX17_9FLAO</name>
<feature type="domain" description="Glycosyltransferase 2-like" evidence="1">
    <location>
        <begin position="8"/>
        <end position="127"/>
    </location>
</feature>